<keyword evidence="3" id="KW-1185">Reference proteome</keyword>
<evidence type="ECO:0000259" key="1">
    <source>
        <dbReference type="Pfam" id="PF13649"/>
    </source>
</evidence>
<dbReference type="STRING" id="1548749.LS48_06700"/>
<sequence>MFEMDKKTHWETVYKTKTPNQISWTQDVPQPSLDFIESLNLEKNAKIIDVGGGDSKLVDHLLHYGFENVSVLDISAKALERAKERLGEKAEKVTWIVGDISDFKPTETYDLWHDRATFHFLTEAEDIEKYRNMVQNHVGGYLIIGTFSENGPQKCSGLEISQYTEEKLSAVIGEAFQKINCLTIDHKTPFDTFQNFLFCSFRKR</sequence>
<organism evidence="2 3">
    <name type="scientific">Aequorivita aquimaris</name>
    <dbReference type="NCBI Taxonomy" id="1548749"/>
    <lineage>
        <taxon>Bacteria</taxon>
        <taxon>Pseudomonadati</taxon>
        <taxon>Bacteroidota</taxon>
        <taxon>Flavobacteriia</taxon>
        <taxon>Flavobacteriales</taxon>
        <taxon>Flavobacteriaceae</taxon>
        <taxon>Aequorivita</taxon>
    </lineage>
</organism>
<dbReference type="InterPro" id="IPR041698">
    <property type="entry name" value="Methyltransf_25"/>
</dbReference>
<evidence type="ECO:0000313" key="2">
    <source>
        <dbReference type="EMBL" id="KXO00151.1"/>
    </source>
</evidence>
<reference evidence="2 3" key="2">
    <citation type="journal article" date="2016" name="Int. J. Syst. Evol. Microbiol.">
        <title>Vitellibacter aquimaris sp. nov., a marine bacterium isolated from seawater.</title>
        <authorList>
            <person name="Thevarajoo S."/>
            <person name="Selvaratnam C."/>
            <person name="Goh K.M."/>
            <person name="Hong K.W."/>
            <person name="Chan X.Y."/>
            <person name="Chan K.G."/>
            <person name="Chong C.S."/>
        </authorList>
    </citation>
    <scope>NUCLEOTIDE SEQUENCE [LARGE SCALE GENOMIC DNA]</scope>
    <source>
        <strain evidence="2 3">D-24</strain>
    </source>
</reference>
<proteinExistence type="predicted"/>
<gene>
    <name evidence="2" type="ORF">LS48_06700</name>
</gene>
<dbReference type="CDD" id="cd02440">
    <property type="entry name" value="AdoMet_MTases"/>
    <property type="match status" value="1"/>
</dbReference>
<dbReference type="GO" id="GO:0032259">
    <property type="term" value="P:methylation"/>
    <property type="evidence" value="ECO:0007669"/>
    <property type="project" value="UniProtKB-KW"/>
</dbReference>
<dbReference type="Gene3D" id="3.40.50.150">
    <property type="entry name" value="Vaccinia Virus protein VP39"/>
    <property type="match status" value="1"/>
</dbReference>
<dbReference type="PATRIC" id="fig|1548749.3.peg.1419"/>
<dbReference type="SUPFAM" id="SSF53335">
    <property type="entry name" value="S-adenosyl-L-methionine-dependent methyltransferases"/>
    <property type="match status" value="1"/>
</dbReference>
<keyword evidence="2" id="KW-0808">Transferase</keyword>
<dbReference type="EMBL" id="JRWG01000003">
    <property type="protein sequence ID" value="KXO00151.1"/>
    <property type="molecule type" value="Genomic_DNA"/>
</dbReference>
<comment type="caution">
    <text evidence="2">The sequence shown here is derived from an EMBL/GenBank/DDBJ whole genome shotgun (WGS) entry which is preliminary data.</text>
</comment>
<dbReference type="Pfam" id="PF13649">
    <property type="entry name" value="Methyltransf_25"/>
    <property type="match status" value="1"/>
</dbReference>
<evidence type="ECO:0000313" key="3">
    <source>
        <dbReference type="Proteomes" id="UP000070138"/>
    </source>
</evidence>
<dbReference type="InterPro" id="IPR029063">
    <property type="entry name" value="SAM-dependent_MTases_sf"/>
</dbReference>
<feature type="domain" description="Methyltransferase" evidence="1">
    <location>
        <begin position="47"/>
        <end position="126"/>
    </location>
</feature>
<dbReference type="OrthoDB" id="9788660at2"/>
<dbReference type="GO" id="GO:0008168">
    <property type="term" value="F:methyltransferase activity"/>
    <property type="evidence" value="ECO:0007669"/>
    <property type="project" value="UniProtKB-KW"/>
</dbReference>
<dbReference type="PANTHER" id="PTHR12843">
    <property type="entry name" value="PROTEIN-LYSINE N-METHYLTRANSFERASE METTL10"/>
    <property type="match status" value="1"/>
</dbReference>
<reference evidence="3" key="1">
    <citation type="submission" date="2014-10" db="EMBL/GenBank/DDBJ databases">
        <title>Genome sequencing of Vitellibacter sp. D-24.</title>
        <authorList>
            <person name="Thevarajoo S."/>
            <person name="Selvaratnam C."/>
            <person name="Goh K.M."/>
            <person name="Chong C.S."/>
        </authorList>
    </citation>
    <scope>NUCLEOTIDE SEQUENCE [LARGE SCALE GENOMIC DNA]</scope>
    <source>
        <strain evidence="3">D-24</strain>
    </source>
</reference>
<name>A0A137RIZ2_9FLAO</name>
<dbReference type="Proteomes" id="UP000070138">
    <property type="component" value="Unassembled WGS sequence"/>
</dbReference>
<dbReference type="AlphaFoldDB" id="A0A137RIZ2"/>
<keyword evidence="2" id="KW-0489">Methyltransferase</keyword>
<dbReference type="PANTHER" id="PTHR12843:SF5">
    <property type="entry name" value="EEF1A LYSINE METHYLTRANSFERASE 2"/>
    <property type="match status" value="1"/>
</dbReference>
<protein>
    <submittedName>
        <fullName evidence="2">SAM-dependent methyltransferase</fullName>
    </submittedName>
</protein>
<accession>A0A137RIZ2</accession>